<name>A0A3M0AB66_9GAMM</name>
<dbReference type="EMBL" id="REFJ01000001">
    <property type="protein sequence ID" value="RMA82391.1"/>
    <property type="molecule type" value="Genomic_DNA"/>
</dbReference>
<dbReference type="Pfam" id="PF12119">
    <property type="entry name" value="DUF3581"/>
    <property type="match status" value="1"/>
</dbReference>
<organism evidence="1 2">
    <name type="scientific">Umboniibacter marinipuniceus</name>
    <dbReference type="NCBI Taxonomy" id="569599"/>
    <lineage>
        <taxon>Bacteria</taxon>
        <taxon>Pseudomonadati</taxon>
        <taxon>Pseudomonadota</taxon>
        <taxon>Gammaproteobacteria</taxon>
        <taxon>Cellvibrionales</taxon>
        <taxon>Cellvibrionaceae</taxon>
        <taxon>Umboniibacter</taxon>
    </lineage>
</organism>
<keyword evidence="2" id="KW-1185">Reference proteome</keyword>
<proteinExistence type="predicted"/>
<dbReference type="AlphaFoldDB" id="A0A3M0AB66"/>
<sequence>MLVTPFFQSANGLLSFTREQGCRFAKEIANDFNPIHDVDAKRFCIPGDLLFSVLLSQVGICRELDVNFAGMVTDQTRLKVVTECARKSSLVDENDKPCLNIEHSNDGLTSPELIDQLTEAYVAFSGESFPHILVPLMAEHQVMINPDRPIVMYTDMMIRFEDLNFSSLALRMSGSELEVMGKRGNVILKFEFVDGDRVVGRGEKHMVLSGLRAYDQAGIDQMVETYSERKNGLVAA</sequence>
<protein>
    <submittedName>
        <fullName evidence="1">Uncharacterized protein DUF3581</fullName>
    </submittedName>
</protein>
<evidence type="ECO:0000313" key="1">
    <source>
        <dbReference type="EMBL" id="RMA82391.1"/>
    </source>
</evidence>
<dbReference type="RefSeq" id="WP_121875727.1">
    <property type="nucleotide sequence ID" value="NZ_REFJ01000001.1"/>
</dbReference>
<gene>
    <name evidence="1" type="ORF">DFR27_0340</name>
</gene>
<accession>A0A3M0AB66</accession>
<reference evidence="1 2" key="1">
    <citation type="submission" date="2018-10" db="EMBL/GenBank/DDBJ databases">
        <title>Genomic Encyclopedia of Type Strains, Phase IV (KMG-IV): sequencing the most valuable type-strain genomes for metagenomic binning, comparative biology and taxonomic classification.</title>
        <authorList>
            <person name="Goeker M."/>
        </authorList>
    </citation>
    <scope>NUCLEOTIDE SEQUENCE [LARGE SCALE GENOMIC DNA]</scope>
    <source>
        <strain evidence="1 2">DSM 25080</strain>
    </source>
</reference>
<dbReference type="OrthoDB" id="5892138at2"/>
<dbReference type="Proteomes" id="UP000267187">
    <property type="component" value="Unassembled WGS sequence"/>
</dbReference>
<dbReference type="InterPro" id="IPR021974">
    <property type="entry name" value="DUF3581"/>
</dbReference>
<comment type="caution">
    <text evidence="1">The sequence shown here is derived from an EMBL/GenBank/DDBJ whole genome shotgun (WGS) entry which is preliminary data.</text>
</comment>
<evidence type="ECO:0000313" key="2">
    <source>
        <dbReference type="Proteomes" id="UP000267187"/>
    </source>
</evidence>